<dbReference type="InterPro" id="IPR009057">
    <property type="entry name" value="Homeodomain-like_sf"/>
</dbReference>
<dbReference type="FunFam" id="1.10.10.60:FF:000144">
    <property type="entry name" value="homeobox-leucine zipper protein ATHB-6-like"/>
    <property type="match status" value="1"/>
</dbReference>
<name>A0A8J5H2F0_ZINOF</name>
<evidence type="ECO:0000256" key="1">
    <source>
        <dbReference type="ARBA" id="ARBA00004123"/>
    </source>
</evidence>
<comment type="subcellular location">
    <subcellularLocation>
        <location evidence="1 8 9">Nucleus</location>
    </subcellularLocation>
</comment>
<evidence type="ECO:0000313" key="15">
    <source>
        <dbReference type="Proteomes" id="UP000734854"/>
    </source>
</evidence>
<dbReference type="InterPro" id="IPR045224">
    <property type="entry name" value="HDZip_class_I_plant"/>
</dbReference>
<dbReference type="PANTHER" id="PTHR24326">
    <property type="entry name" value="HOMEOBOX-LEUCINE ZIPPER PROTEIN"/>
    <property type="match status" value="1"/>
</dbReference>
<dbReference type="GO" id="GO:0005634">
    <property type="term" value="C:nucleus"/>
    <property type="evidence" value="ECO:0007669"/>
    <property type="project" value="UniProtKB-SubCell"/>
</dbReference>
<proteinExistence type="inferred from homology"/>
<dbReference type="SMART" id="SM00389">
    <property type="entry name" value="HOX"/>
    <property type="match status" value="1"/>
</dbReference>
<feature type="coiled-coil region" evidence="11">
    <location>
        <begin position="113"/>
        <end position="140"/>
    </location>
</feature>
<dbReference type="PANTHER" id="PTHR24326:SF497">
    <property type="entry name" value="HOMEOBOX-LEUCINE ZIPPER PROTEIN HAT5"/>
    <property type="match status" value="1"/>
</dbReference>
<evidence type="ECO:0000256" key="2">
    <source>
        <dbReference type="ARBA" id="ARBA00023015"/>
    </source>
</evidence>
<dbReference type="GO" id="GO:0000976">
    <property type="term" value="F:transcription cis-regulatory region binding"/>
    <property type="evidence" value="ECO:0007669"/>
    <property type="project" value="UniProtKB-ARBA"/>
</dbReference>
<dbReference type="Proteomes" id="UP000734854">
    <property type="component" value="Unassembled WGS sequence"/>
</dbReference>
<dbReference type="InterPro" id="IPR000047">
    <property type="entry name" value="HTH_motif"/>
</dbReference>
<dbReference type="AlphaFoldDB" id="A0A8J5H2F0"/>
<protein>
    <recommendedName>
        <fullName evidence="10">Homeobox-leucine zipper protein</fullName>
    </recommendedName>
    <alternativeName>
        <fullName evidence="10">HD-ZIP protein</fullName>
    </alternativeName>
    <alternativeName>
        <fullName evidence="10">Homeodomain transcription factor</fullName>
    </alternativeName>
</protein>
<dbReference type="PRINTS" id="PR00031">
    <property type="entry name" value="HTHREPRESSR"/>
</dbReference>
<dbReference type="PROSITE" id="PS00027">
    <property type="entry name" value="HOMEOBOX_1"/>
    <property type="match status" value="1"/>
</dbReference>
<dbReference type="EMBL" id="JACMSC010000007">
    <property type="protein sequence ID" value="KAG6514124.1"/>
    <property type="molecule type" value="Genomic_DNA"/>
</dbReference>
<feature type="DNA-binding region" description="Homeobox" evidence="8">
    <location>
        <begin position="63"/>
        <end position="122"/>
    </location>
</feature>
<dbReference type="Gene3D" id="1.10.10.60">
    <property type="entry name" value="Homeodomain-like"/>
    <property type="match status" value="1"/>
</dbReference>
<dbReference type="SUPFAM" id="SSF46689">
    <property type="entry name" value="Homeodomain-like"/>
    <property type="match status" value="1"/>
</dbReference>
<evidence type="ECO:0000259" key="13">
    <source>
        <dbReference type="PROSITE" id="PS50071"/>
    </source>
</evidence>
<evidence type="ECO:0000313" key="14">
    <source>
        <dbReference type="EMBL" id="KAG6514124.1"/>
    </source>
</evidence>
<sequence length="291" mass="33078">MDSSPHLIFDSSLLSTRARLLVLGDGNSIFRGLRSAEEHGATKRTFFTSPDEIYEEEYYEEQLPEKKRRLTPDQVNLLERSFEEENKLEPERKSELAQKLGMQPRQVAVWFQNQRARWKNKQLEQDFDRLKSSYESLLADHAALFKDNEGLRLEKLSLDPQLKSKDAVEATKQVSVAHTGSSNAKSSSMWTPSKGWSAPILFEFTDGGNYYVPACYASPSYFFGGGELTSQGGISLSIGRNCWVCKLGMQKKNQGEIAGFAWLWSYKLNFVVSSFVVVMIGYYLWSCLDSL</sequence>
<evidence type="ECO:0000256" key="11">
    <source>
        <dbReference type="SAM" id="Coils"/>
    </source>
</evidence>
<evidence type="ECO:0000256" key="12">
    <source>
        <dbReference type="SAM" id="Phobius"/>
    </source>
</evidence>
<keyword evidence="12" id="KW-0812">Transmembrane</keyword>
<evidence type="ECO:0000256" key="6">
    <source>
        <dbReference type="ARBA" id="ARBA00023242"/>
    </source>
</evidence>
<gene>
    <name evidence="14" type="ORF">ZIOFF_024464</name>
</gene>
<evidence type="ECO:0000256" key="3">
    <source>
        <dbReference type="ARBA" id="ARBA00023125"/>
    </source>
</evidence>
<dbReference type="GO" id="GO:0000981">
    <property type="term" value="F:DNA-binding transcription factor activity, RNA polymerase II-specific"/>
    <property type="evidence" value="ECO:0007669"/>
    <property type="project" value="UniProtKB-UniRule"/>
</dbReference>
<feature type="domain" description="Homeobox" evidence="13">
    <location>
        <begin position="61"/>
        <end position="121"/>
    </location>
</feature>
<keyword evidence="12" id="KW-0472">Membrane</keyword>
<keyword evidence="15" id="KW-1185">Reference proteome</keyword>
<reference evidence="14 15" key="1">
    <citation type="submission" date="2020-08" db="EMBL/GenBank/DDBJ databases">
        <title>Plant Genome Project.</title>
        <authorList>
            <person name="Zhang R.-G."/>
        </authorList>
    </citation>
    <scope>NUCLEOTIDE SEQUENCE [LARGE SCALE GENOMIC DNA]</scope>
    <source>
        <tissue evidence="14">Rhizome</tissue>
    </source>
</reference>
<evidence type="ECO:0000256" key="4">
    <source>
        <dbReference type="ARBA" id="ARBA00023155"/>
    </source>
</evidence>
<comment type="caution">
    <text evidence="14">The sequence shown here is derived from an EMBL/GenBank/DDBJ whole genome shotgun (WGS) entry which is preliminary data.</text>
</comment>
<accession>A0A8J5H2F0</accession>
<evidence type="ECO:0000256" key="5">
    <source>
        <dbReference type="ARBA" id="ARBA00023163"/>
    </source>
</evidence>
<keyword evidence="6 8" id="KW-0539">Nucleus</keyword>
<keyword evidence="4 8" id="KW-0371">Homeobox</keyword>
<dbReference type="Pfam" id="PF00046">
    <property type="entry name" value="Homeodomain"/>
    <property type="match status" value="1"/>
</dbReference>
<dbReference type="InterPro" id="IPR001356">
    <property type="entry name" value="HD"/>
</dbReference>
<dbReference type="InterPro" id="IPR017970">
    <property type="entry name" value="Homeobox_CS"/>
</dbReference>
<evidence type="ECO:0000256" key="7">
    <source>
        <dbReference type="ARBA" id="ARBA00025748"/>
    </source>
</evidence>
<dbReference type="CDD" id="cd00086">
    <property type="entry name" value="homeodomain"/>
    <property type="match status" value="1"/>
</dbReference>
<dbReference type="GO" id="GO:0045893">
    <property type="term" value="P:positive regulation of DNA-templated transcription"/>
    <property type="evidence" value="ECO:0007669"/>
    <property type="project" value="TreeGrafter"/>
</dbReference>
<evidence type="ECO:0000256" key="9">
    <source>
        <dbReference type="RuleBase" id="RU000682"/>
    </source>
</evidence>
<dbReference type="Pfam" id="PF02183">
    <property type="entry name" value="HALZ"/>
    <property type="match status" value="1"/>
</dbReference>
<evidence type="ECO:0000256" key="10">
    <source>
        <dbReference type="RuleBase" id="RU369038"/>
    </source>
</evidence>
<evidence type="ECO:0000256" key="8">
    <source>
        <dbReference type="PROSITE-ProRule" id="PRU00108"/>
    </source>
</evidence>
<comment type="function">
    <text evidence="10">Transcription factor.</text>
</comment>
<organism evidence="14 15">
    <name type="scientific">Zingiber officinale</name>
    <name type="common">Ginger</name>
    <name type="synonym">Amomum zingiber</name>
    <dbReference type="NCBI Taxonomy" id="94328"/>
    <lineage>
        <taxon>Eukaryota</taxon>
        <taxon>Viridiplantae</taxon>
        <taxon>Streptophyta</taxon>
        <taxon>Embryophyta</taxon>
        <taxon>Tracheophyta</taxon>
        <taxon>Spermatophyta</taxon>
        <taxon>Magnoliopsida</taxon>
        <taxon>Liliopsida</taxon>
        <taxon>Zingiberales</taxon>
        <taxon>Zingiberaceae</taxon>
        <taxon>Zingiber</taxon>
    </lineage>
</organism>
<keyword evidence="12" id="KW-1133">Transmembrane helix</keyword>
<dbReference type="PROSITE" id="PS50071">
    <property type="entry name" value="HOMEOBOX_2"/>
    <property type="match status" value="1"/>
</dbReference>
<feature type="transmembrane region" description="Helical" evidence="12">
    <location>
        <begin position="259"/>
        <end position="285"/>
    </location>
</feature>
<keyword evidence="3 8" id="KW-0238">DNA-binding</keyword>
<dbReference type="InterPro" id="IPR003106">
    <property type="entry name" value="Leu_zip_homeo"/>
</dbReference>
<keyword evidence="11" id="KW-0175">Coiled coil</keyword>
<comment type="similarity">
    <text evidence="7 10">Belongs to the HD-ZIP homeobox family. Class I subfamily.</text>
</comment>
<keyword evidence="5 10" id="KW-0804">Transcription</keyword>
<keyword evidence="2 10" id="KW-0805">Transcription regulation</keyword>